<dbReference type="GO" id="GO:0005737">
    <property type="term" value="C:cytoplasm"/>
    <property type="evidence" value="ECO:0007669"/>
    <property type="project" value="TreeGrafter"/>
</dbReference>
<sequence length="219" mass="24286">MREFGGVDTALDLGCGEGRILSIIHNSCDQQLVVGVDLREALLRDTVAPALRPQTTQSGSLYAIGDEFRERDTEIRLYAGDISIPDPRLVGFDSIVTTEVIEHLDPPALNALPHVVLSIYGPKIWFVSTPNKEYNALFPDYVDEFVRDADHRFEYTRSEFRSWVLSVAQSNGYLAALGGVGLMNGPKSNSRQLPYDPAIGHCTHSIPMSFRLSTSPRLH</sequence>
<evidence type="ECO:0000313" key="13">
    <source>
        <dbReference type="EMBL" id="KXS22323.1"/>
    </source>
</evidence>
<dbReference type="SUPFAM" id="SSF53335">
    <property type="entry name" value="S-adenosyl-L-methionine-dependent methyltransferases"/>
    <property type="match status" value="1"/>
</dbReference>
<dbReference type="GO" id="GO:0001510">
    <property type="term" value="P:RNA methylation"/>
    <property type="evidence" value="ECO:0007669"/>
    <property type="project" value="InterPro"/>
</dbReference>
<dbReference type="GO" id="GO:0090486">
    <property type="term" value="F:small RNA 2'-O-methyltransferase activity"/>
    <property type="evidence" value="ECO:0007669"/>
    <property type="project" value="UniProtKB-EC"/>
</dbReference>
<evidence type="ECO:0000256" key="9">
    <source>
        <dbReference type="ARBA" id="ARBA00022884"/>
    </source>
</evidence>
<evidence type="ECO:0000256" key="10">
    <source>
        <dbReference type="ARBA" id="ARBA00023158"/>
    </source>
</evidence>
<keyword evidence="5" id="KW-0808">Transferase</keyword>
<dbReference type="EMBL" id="KQ965731">
    <property type="protein sequence ID" value="KXS22323.1"/>
    <property type="molecule type" value="Genomic_DNA"/>
</dbReference>
<dbReference type="GO" id="GO:0003723">
    <property type="term" value="F:RNA binding"/>
    <property type="evidence" value="ECO:0007669"/>
    <property type="project" value="UniProtKB-KW"/>
</dbReference>
<gene>
    <name evidence="13" type="ORF">M427DRAFT_50656</name>
</gene>
<dbReference type="AlphaFoldDB" id="A0A139B0J2"/>
<keyword evidence="9" id="KW-0694">RNA-binding</keyword>
<comment type="similarity">
    <text evidence="2">Belongs to the methyltransferase superfamily. HEN1 family.</text>
</comment>
<keyword evidence="14" id="KW-1185">Reference proteome</keyword>
<evidence type="ECO:0000256" key="12">
    <source>
        <dbReference type="ARBA" id="ARBA00048418"/>
    </source>
</evidence>
<dbReference type="InterPro" id="IPR029063">
    <property type="entry name" value="SAM-dependent_MTases_sf"/>
</dbReference>
<organism evidence="13 14">
    <name type="scientific">Gonapodya prolifera (strain JEL478)</name>
    <name type="common">Monoblepharis prolifera</name>
    <dbReference type="NCBI Taxonomy" id="1344416"/>
    <lineage>
        <taxon>Eukaryota</taxon>
        <taxon>Fungi</taxon>
        <taxon>Fungi incertae sedis</taxon>
        <taxon>Chytridiomycota</taxon>
        <taxon>Chytridiomycota incertae sedis</taxon>
        <taxon>Monoblepharidomycetes</taxon>
        <taxon>Monoblepharidales</taxon>
        <taxon>Gonapodyaceae</taxon>
        <taxon>Gonapodya</taxon>
    </lineage>
</organism>
<dbReference type="GO" id="GO:0030422">
    <property type="term" value="P:siRNA processing"/>
    <property type="evidence" value="ECO:0007669"/>
    <property type="project" value="TreeGrafter"/>
</dbReference>
<evidence type="ECO:0000256" key="3">
    <source>
        <dbReference type="ARBA" id="ARBA00021330"/>
    </source>
</evidence>
<dbReference type="OMA" id="IFRIVEC"/>
<dbReference type="PANTHER" id="PTHR21404">
    <property type="entry name" value="HEN1"/>
    <property type="match status" value="1"/>
</dbReference>
<dbReference type="PANTHER" id="PTHR21404:SF3">
    <property type="entry name" value="SMALL RNA 2'-O-METHYLTRANSFERASE"/>
    <property type="match status" value="1"/>
</dbReference>
<evidence type="ECO:0000256" key="8">
    <source>
        <dbReference type="ARBA" id="ARBA00022842"/>
    </source>
</evidence>
<evidence type="ECO:0000256" key="7">
    <source>
        <dbReference type="ARBA" id="ARBA00022723"/>
    </source>
</evidence>
<evidence type="ECO:0000256" key="6">
    <source>
        <dbReference type="ARBA" id="ARBA00022691"/>
    </source>
</evidence>
<evidence type="ECO:0000256" key="11">
    <source>
        <dbReference type="ARBA" id="ARBA00035025"/>
    </source>
</evidence>
<keyword evidence="4" id="KW-0489">Methyltransferase</keyword>
<dbReference type="Proteomes" id="UP000070544">
    <property type="component" value="Unassembled WGS sequence"/>
</dbReference>
<keyword evidence="6" id="KW-0949">S-adenosyl-L-methionine</keyword>
<evidence type="ECO:0000256" key="5">
    <source>
        <dbReference type="ARBA" id="ARBA00022679"/>
    </source>
</evidence>
<keyword evidence="10" id="KW-0943">RNA-mediated gene silencing</keyword>
<name>A0A139B0J2_GONPJ</name>
<dbReference type="GO" id="GO:0005634">
    <property type="term" value="C:nucleus"/>
    <property type="evidence" value="ECO:0007669"/>
    <property type="project" value="TreeGrafter"/>
</dbReference>
<proteinExistence type="inferred from homology"/>
<comment type="catalytic activity">
    <reaction evidence="12">
        <text>small RNA 3'-end nucleotide + S-adenosyl-L-methionine = small RNA 3'-end 2'-O-methylnucleotide + S-adenosyl-L-homocysteine + H(+)</text>
        <dbReference type="Rhea" id="RHEA:37887"/>
        <dbReference type="Rhea" id="RHEA-COMP:10415"/>
        <dbReference type="Rhea" id="RHEA-COMP:10416"/>
        <dbReference type="ChEBI" id="CHEBI:15378"/>
        <dbReference type="ChEBI" id="CHEBI:57856"/>
        <dbReference type="ChEBI" id="CHEBI:59789"/>
        <dbReference type="ChEBI" id="CHEBI:74896"/>
        <dbReference type="ChEBI" id="CHEBI:74898"/>
        <dbReference type="EC" id="2.1.1.386"/>
    </reaction>
</comment>
<evidence type="ECO:0000256" key="2">
    <source>
        <dbReference type="ARBA" id="ARBA00009026"/>
    </source>
</evidence>
<comment type="cofactor">
    <cofactor evidence="1">
        <name>Mg(2+)</name>
        <dbReference type="ChEBI" id="CHEBI:18420"/>
    </cofactor>
</comment>
<dbReference type="OrthoDB" id="2154311at2759"/>
<evidence type="ECO:0000256" key="1">
    <source>
        <dbReference type="ARBA" id="ARBA00001946"/>
    </source>
</evidence>
<accession>A0A139B0J2</accession>
<evidence type="ECO:0000256" key="4">
    <source>
        <dbReference type="ARBA" id="ARBA00022603"/>
    </source>
</evidence>
<protein>
    <recommendedName>
        <fullName evidence="3">Small RNA 2'-O-methyltransferase</fullName>
        <ecNumber evidence="11">2.1.1.386</ecNumber>
    </recommendedName>
</protein>
<evidence type="ECO:0000313" key="14">
    <source>
        <dbReference type="Proteomes" id="UP000070544"/>
    </source>
</evidence>
<dbReference type="EC" id="2.1.1.386" evidence="11"/>
<reference evidence="13 14" key="1">
    <citation type="journal article" date="2015" name="Genome Biol. Evol.">
        <title>Phylogenomic analyses indicate that early fungi evolved digesting cell walls of algal ancestors of land plants.</title>
        <authorList>
            <person name="Chang Y."/>
            <person name="Wang S."/>
            <person name="Sekimoto S."/>
            <person name="Aerts A.L."/>
            <person name="Choi C."/>
            <person name="Clum A."/>
            <person name="LaButti K.M."/>
            <person name="Lindquist E.A."/>
            <person name="Yee Ngan C."/>
            <person name="Ohm R.A."/>
            <person name="Salamov A.A."/>
            <person name="Grigoriev I.V."/>
            <person name="Spatafora J.W."/>
            <person name="Berbee M.L."/>
        </authorList>
    </citation>
    <scope>NUCLEOTIDE SEQUENCE [LARGE SCALE GENOMIC DNA]</scope>
    <source>
        <strain evidence="13 14">JEL478</strain>
    </source>
</reference>
<dbReference type="InterPro" id="IPR026610">
    <property type="entry name" value="Hen1"/>
</dbReference>
<keyword evidence="7" id="KW-0479">Metal-binding</keyword>
<keyword evidence="8" id="KW-0460">Magnesium</keyword>
<dbReference type="Gene3D" id="3.40.50.150">
    <property type="entry name" value="Vaccinia Virus protein VP39"/>
    <property type="match status" value="1"/>
</dbReference>
<dbReference type="GO" id="GO:0046872">
    <property type="term" value="F:metal ion binding"/>
    <property type="evidence" value="ECO:0007669"/>
    <property type="project" value="UniProtKB-KW"/>
</dbReference>